<evidence type="ECO:0000313" key="5">
    <source>
        <dbReference type="Proteomes" id="UP000232688"/>
    </source>
</evidence>
<feature type="non-terminal residue" evidence="3">
    <location>
        <position position="133"/>
    </location>
</feature>
<evidence type="ECO:0000256" key="1">
    <source>
        <dbReference type="SAM" id="Coils"/>
    </source>
</evidence>
<dbReference type="VEuPathDB" id="FungiDB:FUN_015856"/>
<reference evidence="2 6" key="2">
    <citation type="submission" date="2017-09" db="EMBL/GenBank/DDBJ databases">
        <title>Extensive intraspecific genome diversity in a model arbuscular mycorrhizal fungus.</title>
        <authorList>
            <person name="Chen E.C."/>
            <person name="Morin E."/>
            <person name="Beaudet D."/>
            <person name="Noel J."/>
            <person name="Ndikumana S."/>
            <person name="Charron P."/>
            <person name="St-Onge C."/>
            <person name="Giorgi J."/>
            <person name="Grigoriev I.V."/>
            <person name="Roux C."/>
            <person name="Martin F.M."/>
            <person name="Corradi N."/>
        </authorList>
    </citation>
    <scope>NUCLEOTIDE SEQUENCE [LARGE SCALE GENOMIC DNA]</scope>
    <source>
        <strain evidence="2 6">A5</strain>
    </source>
</reference>
<comment type="caution">
    <text evidence="3">The sequence shown here is derived from an EMBL/GenBank/DDBJ whole genome shotgun (WGS) entry which is preliminary data.</text>
</comment>
<proteinExistence type="predicted"/>
<feature type="coiled-coil region" evidence="1">
    <location>
        <begin position="66"/>
        <end position="100"/>
    </location>
</feature>
<dbReference type="Proteomes" id="UP000232722">
    <property type="component" value="Unassembled WGS sequence"/>
</dbReference>
<dbReference type="VEuPathDB" id="FungiDB:RhiirFUN_013871"/>
<organism evidence="3 5">
    <name type="scientific">Rhizophagus irregularis</name>
    <dbReference type="NCBI Taxonomy" id="588596"/>
    <lineage>
        <taxon>Eukaryota</taxon>
        <taxon>Fungi</taxon>
        <taxon>Fungi incertae sedis</taxon>
        <taxon>Mucoromycota</taxon>
        <taxon>Glomeromycotina</taxon>
        <taxon>Glomeromycetes</taxon>
        <taxon>Glomerales</taxon>
        <taxon>Glomeraceae</taxon>
        <taxon>Rhizophagus</taxon>
    </lineage>
</organism>
<dbReference type="Proteomes" id="UP000232688">
    <property type="component" value="Unassembled WGS sequence"/>
</dbReference>
<dbReference type="Proteomes" id="UP000233469">
    <property type="component" value="Unassembled WGS sequence"/>
</dbReference>
<sequence length="133" mass="15530">MDENRSLPACFSLPLSRPIYNEQALNSSHVEKQILIKRRKYMTMPLTEKQVKNLADKRKFRQCNYIRTLETKTSQLETLYESAQKEIKSLRERITILEKRLTSSGIDGYYCDVNLNDDNIDNSLTSSAKKHNL</sequence>
<accession>A0A2N0RSG8</accession>
<protein>
    <submittedName>
        <fullName evidence="3">Uncharacterized protein</fullName>
    </submittedName>
</protein>
<dbReference type="EMBL" id="LLXL01001309">
    <property type="protein sequence ID" value="PKK65202.1"/>
    <property type="molecule type" value="Genomic_DNA"/>
</dbReference>
<keyword evidence="1" id="KW-0175">Coiled coil</keyword>
<dbReference type="AlphaFoldDB" id="A0A2N0RSG8"/>
<evidence type="ECO:0000313" key="3">
    <source>
        <dbReference type="EMBL" id="PKC66255.1"/>
    </source>
</evidence>
<evidence type="ECO:0000313" key="4">
    <source>
        <dbReference type="EMBL" id="PKK65202.1"/>
    </source>
</evidence>
<dbReference type="EMBL" id="LLXJ01001902">
    <property type="protein sequence ID" value="PKC00320.1"/>
    <property type="molecule type" value="Genomic_DNA"/>
</dbReference>
<evidence type="ECO:0000313" key="7">
    <source>
        <dbReference type="Proteomes" id="UP000233469"/>
    </source>
</evidence>
<reference evidence="5 7" key="3">
    <citation type="submission" date="2017-10" db="EMBL/GenBank/DDBJ databases">
        <title>Extensive intraspecific genome diversity in a model arbuscular mycorrhizal fungus.</title>
        <authorList>
            <person name="Chen E.C.H."/>
            <person name="Morin E."/>
            <person name="Baudet D."/>
            <person name="Noel J."/>
            <person name="Ndikumana S."/>
            <person name="Charron P."/>
            <person name="St-Onge C."/>
            <person name="Giorgi J."/>
            <person name="Grigoriev I.V."/>
            <person name="Roux C."/>
            <person name="Martin F.M."/>
            <person name="Corradi N."/>
        </authorList>
    </citation>
    <scope>NUCLEOTIDE SEQUENCE [LARGE SCALE GENOMIC DNA]</scope>
    <source>
        <strain evidence="3 5">A1</strain>
        <strain evidence="4 7">C2</strain>
    </source>
</reference>
<gene>
    <name evidence="3" type="ORF">RhiirA1_419557</name>
    <name evidence="2" type="ORF">RhiirA5_365814</name>
    <name evidence="4" type="ORF">RhiirC2_755458</name>
</gene>
<name>A0A2N0RSG8_9GLOM</name>
<evidence type="ECO:0000313" key="6">
    <source>
        <dbReference type="Proteomes" id="UP000232722"/>
    </source>
</evidence>
<reference evidence="3 5" key="4">
    <citation type="submission" date="2017-10" db="EMBL/GenBank/DDBJ databases">
        <title>Genome analyses suggest a sexual origin of heterokaryosis in a supposedly ancient asexual fungus.</title>
        <authorList>
            <person name="Corradi N."/>
            <person name="Sedzielewska K."/>
            <person name="Noel J."/>
            <person name="Charron P."/>
            <person name="Farinelli L."/>
            <person name="Marton T."/>
            <person name="Kruger M."/>
            <person name="Pelin A."/>
            <person name="Brachmann A."/>
            <person name="Corradi N."/>
        </authorList>
    </citation>
    <scope>NUCLEOTIDE SEQUENCE [LARGE SCALE GENOMIC DNA]</scope>
    <source>
        <strain evidence="3 5">A1</strain>
    </source>
</reference>
<reference evidence="6 7" key="1">
    <citation type="submission" date="2016-04" db="EMBL/GenBank/DDBJ databases">
        <title>Genome analyses suggest a sexual origin of heterokaryosis in a supposedly ancient asexual fungus.</title>
        <authorList>
            <person name="Ropars J."/>
            <person name="Sedzielewska K."/>
            <person name="Noel J."/>
            <person name="Charron P."/>
            <person name="Farinelli L."/>
            <person name="Marton T."/>
            <person name="Kruger M."/>
            <person name="Pelin A."/>
            <person name="Brachmann A."/>
            <person name="Corradi N."/>
        </authorList>
    </citation>
    <scope>NUCLEOTIDE SEQUENCE [LARGE SCALE GENOMIC DNA]</scope>
    <source>
        <strain evidence="2 6">A5</strain>
        <strain evidence="4 7">C2</strain>
    </source>
</reference>
<dbReference type="EMBL" id="LLXH01000478">
    <property type="protein sequence ID" value="PKC66255.1"/>
    <property type="molecule type" value="Genomic_DNA"/>
</dbReference>
<evidence type="ECO:0000313" key="2">
    <source>
        <dbReference type="EMBL" id="PKC00320.1"/>
    </source>
</evidence>
<dbReference type="Gene3D" id="1.20.5.170">
    <property type="match status" value="1"/>
</dbReference>
<dbReference type="VEuPathDB" id="FungiDB:RhiirA1_419557"/>